<dbReference type="EMBL" id="LJSK01000352">
    <property type="protein sequence ID" value="KPI83598.1"/>
    <property type="molecule type" value="Genomic_DNA"/>
</dbReference>
<protein>
    <submittedName>
        <fullName evidence="1">Uncharacterized protein</fullName>
    </submittedName>
</protein>
<dbReference type="VEuPathDB" id="TriTrypDB:Lsey_0352_0080"/>
<comment type="caution">
    <text evidence="1">The sequence shown here is derived from an EMBL/GenBank/DDBJ whole genome shotgun (WGS) entry which is preliminary data.</text>
</comment>
<accession>A0A0N1PAJ2</accession>
<dbReference type="Proteomes" id="UP000038009">
    <property type="component" value="Unassembled WGS sequence"/>
</dbReference>
<proteinExistence type="predicted"/>
<evidence type="ECO:0000313" key="2">
    <source>
        <dbReference type="Proteomes" id="UP000038009"/>
    </source>
</evidence>
<dbReference type="OrthoDB" id="250548at2759"/>
<keyword evidence="2" id="KW-1185">Reference proteome</keyword>
<dbReference type="InterPro" id="IPR019351">
    <property type="entry name" value="DUF2039"/>
</dbReference>
<evidence type="ECO:0000313" key="1">
    <source>
        <dbReference type="EMBL" id="KPI83598.1"/>
    </source>
</evidence>
<organism evidence="1 2">
    <name type="scientific">Leptomonas seymouri</name>
    <dbReference type="NCBI Taxonomy" id="5684"/>
    <lineage>
        <taxon>Eukaryota</taxon>
        <taxon>Discoba</taxon>
        <taxon>Euglenozoa</taxon>
        <taxon>Kinetoplastea</taxon>
        <taxon>Metakinetoplastina</taxon>
        <taxon>Trypanosomatida</taxon>
        <taxon>Trypanosomatidae</taxon>
        <taxon>Leishmaniinae</taxon>
        <taxon>Leptomonas</taxon>
    </lineage>
</organism>
<dbReference type="AlphaFoldDB" id="A0A0N1PAJ2"/>
<dbReference type="OMA" id="THAYHRI"/>
<dbReference type="Pfam" id="PF10217">
    <property type="entry name" value="DUF2039"/>
    <property type="match status" value="1"/>
</dbReference>
<reference evidence="1 2" key="1">
    <citation type="journal article" date="2015" name="PLoS Pathog.">
        <title>Leptomonas seymouri: Adaptations to the Dixenous Life Cycle Analyzed by Genome Sequencing, Transcriptome Profiling and Co-infection with Leishmania donovani.</title>
        <authorList>
            <person name="Kraeva N."/>
            <person name="Butenko A."/>
            <person name="Hlavacova J."/>
            <person name="Kostygov A."/>
            <person name="Myskova J."/>
            <person name="Grybchuk D."/>
            <person name="Lestinova T."/>
            <person name="Votypka J."/>
            <person name="Volf P."/>
            <person name="Opperdoes F."/>
            <person name="Flegontov P."/>
            <person name="Lukes J."/>
            <person name="Yurchenko V."/>
        </authorList>
    </citation>
    <scope>NUCLEOTIDE SEQUENCE [LARGE SCALE GENOMIC DNA]</scope>
    <source>
        <strain evidence="1 2">ATCC 30220</strain>
    </source>
</reference>
<sequence>MKRIVKNGAQGSRQAYLNKSKFNPNRYKHEKDRVSKETEFAMTSLCCRRCCEIIQWKVDYGKYTLQEQTRRCNLCHEKKVALPYHRICQQCAEETAVCAKCQKSPLLERATADSKDSVDEFEEGDERVNEEHKYDFVDLPIEDGELRRLQGLNTRVLQQQLRCKREAENKEALSLLRERERRTALRKAAVRDESSDSDESI</sequence>
<name>A0A0N1PAJ2_LEPSE</name>
<gene>
    <name evidence="1" type="ORF">ABL78_7371</name>
</gene>
<dbReference type="PANTHER" id="PTHR22876">
    <property type="entry name" value="ZGC:101016"/>
    <property type="match status" value="1"/>
</dbReference>
<dbReference type="PANTHER" id="PTHR22876:SF5">
    <property type="entry name" value="CHROMOSOME 9 OPEN READING FRAME 85"/>
    <property type="match status" value="1"/>
</dbReference>